<evidence type="ECO:0008006" key="3">
    <source>
        <dbReference type="Google" id="ProtNLM"/>
    </source>
</evidence>
<comment type="caution">
    <text evidence="1">The sequence shown here is derived from an EMBL/GenBank/DDBJ whole genome shotgun (WGS) entry which is preliminary data.</text>
</comment>
<dbReference type="EMBL" id="SGWY01000002">
    <property type="protein sequence ID" value="RZS66424.1"/>
    <property type="molecule type" value="Genomic_DNA"/>
</dbReference>
<accession>A0A4Q7MED0</accession>
<evidence type="ECO:0000313" key="1">
    <source>
        <dbReference type="EMBL" id="RZS66424.1"/>
    </source>
</evidence>
<organism evidence="1 2">
    <name type="scientific">Agromyces ramosus</name>
    <dbReference type="NCBI Taxonomy" id="33879"/>
    <lineage>
        <taxon>Bacteria</taxon>
        <taxon>Bacillati</taxon>
        <taxon>Actinomycetota</taxon>
        <taxon>Actinomycetes</taxon>
        <taxon>Micrococcales</taxon>
        <taxon>Microbacteriaceae</taxon>
        <taxon>Agromyces</taxon>
    </lineage>
</organism>
<protein>
    <recommendedName>
        <fullName evidence="3">Dienelactone hydrolase family protein</fullName>
    </recommendedName>
</protein>
<dbReference type="AlphaFoldDB" id="A0A4Q7MED0"/>
<sequence>MTLADVGSRADVHQVVPESSHGFLDRPRTAGFDDGIEHAVRWLERW</sequence>
<keyword evidence="2" id="KW-1185">Reference proteome</keyword>
<gene>
    <name evidence="1" type="ORF">EV187_2150</name>
</gene>
<dbReference type="RefSeq" id="WP_165391160.1">
    <property type="nucleotide sequence ID" value="NZ_SGWY01000002.1"/>
</dbReference>
<evidence type="ECO:0000313" key="2">
    <source>
        <dbReference type="Proteomes" id="UP000293289"/>
    </source>
</evidence>
<name>A0A4Q7MED0_9MICO</name>
<dbReference type="Proteomes" id="UP000293289">
    <property type="component" value="Unassembled WGS sequence"/>
</dbReference>
<reference evidence="1 2" key="1">
    <citation type="submission" date="2019-02" db="EMBL/GenBank/DDBJ databases">
        <title>Genomic Encyclopedia of Type Strains, Phase IV (KMG-IV): sequencing the most valuable type-strain genomes for metagenomic binning, comparative biology and taxonomic classification.</title>
        <authorList>
            <person name="Goeker M."/>
        </authorList>
    </citation>
    <scope>NUCLEOTIDE SEQUENCE [LARGE SCALE GENOMIC DNA]</scope>
    <source>
        <strain evidence="1 2">DSM 43045</strain>
    </source>
</reference>
<proteinExistence type="predicted"/>